<gene>
    <name evidence="6" type="ORF">M9Y10_028247</name>
</gene>
<dbReference type="Pfam" id="PF01423">
    <property type="entry name" value="LSM"/>
    <property type="match status" value="1"/>
</dbReference>
<dbReference type="InterPro" id="IPR016487">
    <property type="entry name" value="Lsm6/sSmF"/>
</dbReference>
<evidence type="ECO:0000256" key="3">
    <source>
        <dbReference type="ARBA" id="ARBA00023274"/>
    </source>
</evidence>
<dbReference type="InterPro" id="IPR010920">
    <property type="entry name" value="LSM_dom_sf"/>
</dbReference>
<keyword evidence="2 4" id="KW-0508">mRNA splicing</keyword>
<evidence type="ECO:0000259" key="5">
    <source>
        <dbReference type="PROSITE" id="PS52002"/>
    </source>
</evidence>
<dbReference type="InterPro" id="IPR047575">
    <property type="entry name" value="Sm"/>
</dbReference>
<evidence type="ECO:0000256" key="2">
    <source>
        <dbReference type="ARBA" id="ARBA00023187"/>
    </source>
</evidence>
<comment type="subcellular location">
    <subcellularLocation>
        <location evidence="4">Nucleus</location>
    </subcellularLocation>
</comment>
<dbReference type="SMART" id="SM00651">
    <property type="entry name" value="Sm"/>
    <property type="match status" value="1"/>
</dbReference>
<dbReference type="PROSITE" id="PS52002">
    <property type="entry name" value="SM"/>
    <property type="match status" value="1"/>
</dbReference>
<reference evidence="6 7" key="1">
    <citation type="submission" date="2024-04" db="EMBL/GenBank/DDBJ databases">
        <title>Tritrichomonas musculus Genome.</title>
        <authorList>
            <person name="Alves-Ferreira E."/>
            <person name="Grigg M."/>
            <person name="Lorenzi H."/>
            <person name="Galac M."/>
        </authorList>
    </citation>
    <scope>NUCLEOTIDE SEQUENCE [LARGE SCALE GENOMIC DNA]</scope>
    <source>
        <strain evidence="6 7">EAF2021</strain>
    </source>
</reference>
<evidence type="ECO:0000256" key="4">
    <source>
        <dbReference type="PIRNR" id="PIRNR006609"/>
    </source>
</evidence>
<dbReference type="Gene3D" id="2.30.30.100">
    <property type="match status" value="1"/>
</dbReference>
<dbReference type="Proteomes" id="UP001470230">
    <property type="component" value="Unassembled WGS sequence"/>
</dbReference>
<evidence type="ECO:0000256" key="1">
    <source>
        <dbReference type="ARBA" id="ARBA00022728"/>
    </source>
</evidence>
<keyword evidence="4" id="KW-0694">RNA-binding</keyword>
<dbReference type="SUPFAM" id="SSF50182">
    <property type="entry name" value="Sm-like ribonucleoproteins"/>
    <property type="match status" value="1"/>
</dbReference>
<evidence type="ECO:0000313" key="7">
    <source>
        <dbReference type="Proteomes" id="UP001470230"/>
    </source>
</evidence>
<name>A0ABR2KJ92_9EUKA</name>
<keyword evidence="3 4" id="KW-0687">Ribonucleoprotein</keyword>
<feature type="domain" description="Sm" evidence="5">
    <location>
        <begin position="6"/>
        <end position="80"/>
    </location>
</feature>
<dbReference type="EMBL" id="JAPFFF010000004">
    <property type="protein sequence ID" value="KAK8891043.1"/>
    <property type="molecule type" value="Genomic_DNA"/>
</dbReference>
<keyword evidence="4" id="KW-0507">mRNA processing</keyword>
<protein>
    <recommendedName>
        <fullName evidence="5">Sm domain-containing protein</fullName>
    </recommendedName>
</protein>
<sequence length="80" mass="8629">MSGLNSLTIFLQSATGHPCIVSLTNGTEITGTLCTIDGFFNLVLKDAKETATQIYGQQPNTFKSVFIRGSNVIHITPVQQ</sequence>
<keyword evidence="7" id="KW-1185">Reference proteome</keyword>
<dbReference type="InterPro" id="IPR001163">
    <property type="entry name" value="Sm_dom_euk/arc"/>
</dbReference>
<comment type="similarity">
    <text evidence="4">Belongs to the snRNP Sm proteins family. SmF/LSm6 subfamily.</text>
</comment>
<keyword evidence="1 4" id="KW-0747">Spliceosome</keyword>
<proteinExistence type="inferred from homology"/>
<organism evidence="6 7">
    <name type="scientific">Tritrichomonas musculus</name>
    <dbReference type="NCBI Taxonomy" id="1915356"/>
    <lineage>
        <taxon>Eukaryota</taxon>
        <taxon>Metamonada</taxon>
        <taxon>Parabasalia</taxon>
        <taxon>Tritrichomonadida</taxon>
        <taxon>Tritrichomonadidae</taxon>
        <taxon>Tritrichomonas</taxon>
    </lineage>
</organism>
<evidence type="ECO:0000313" key="6">
    <source>
        <dbReference type="EMBL" id="KAK8891043.1"/>
    </source>
</evidence>
<dbReference type="PANTHER" id="PTHR11021">
    <property type="entry name" value="SMALL NUCLEAR RIBONUCLEOPROTEIN F SNRNP-F"/>
    <property type="match status" value="1"/>
</dbReference>
<dbReference type="PANTHER" id="PTHR11021:SF0">
    <property type="entry name" value="SMALL NUCLEAR RIBONUCLEOPROTEIN F"/>
    <property type="match status" value="1"/>
</dbReference>
<keyword evidence="4" id="KW-0539">Nucleus</keyword>
<accession>A0ABR2KJ92</accession>
<comment type="caution">
    <text evidence="6">The sequence shown here is derived from an EMBL/GenBank/DDBJ whole genome shotgun (WGS) entry which is preliminary data.</text>
</comment>